<reference evidence="1 2" key="1">
    <citation type="journal article" date="2024" name="BMC Genomics">
        <title>De novo assembly and annotation of Popillia japonica's genome with initial clues to its potential as an invasive pest.</title>
        <authorList>
            <person name="Cucini C."/>
            <person name="Boschi S."/>
            <person name="Funari R."/>
            <person name="Cardaioli E."/>
            <person name="Iannotti N."/>
            <person name="Marturano G."/>
            <person name="Paoli F."/>
            <person name="Bruttini M."/>
            <person name="Carapelli A."/>
            <person name="Frati F."/>
            <person name="Nardi F."/>
        </authorList>
    </citation>
    <scope>NUCLEOTIDE SEQUENCE [LARGE SCALE GENOMIC DNA]</scope>
    <source>
        <strain evidence="1">DMR45628</strain>
    </source>
</reference>
<dbReference type="AlphaFoldDB" id="A0AAW1LIQ3"/>
<dbReference type="EMBL" id="JASPKY010000114">
    <property type="protein sequence ID" value="KAK9736397.1"/>
    <property type="molecule type" value="Genomic_DNA"/>
</dbReference>
<name>A0AAW1LIQ3_POPJA</name>
<accession>A0AAW1LIQ3</accession>
<evidence type="ECO:0000313" key="2">
    <source>
        <dbReference type="Proteomes" id="UP001458880"/>
    </source>
</evidence>
<evidence type="ECO:0000313" key="1">
    <source>
        <dbReference type="EMBL" id="KAK9736397.1"/>
    </source>
</evidence>
<organism evidence="1 2">
    <name type="scientific">Popillia japonica</name>
    <name type="common">Japanese beetle</name>
    <dbReference type="NCBI Taxonomy" id="7064"/>
    <lineage>
        <taxon>Eukaryota</taxon>
        <taxon>Metazoa</taxon>
        <taxon>Ecdysozoa</taxon>
        <taxon>Arthropoda</taxon>
        <taxon>Hexapoda</taxon>
        <taxon>Insecta</taxon>
        <taxon>Pterygota</taxon>
        <taxon>Neoptera</taxon>
        <taxon>Endopterygota</taxon>
        <taxon>Coleoptera</taxon>
        <taxon>Polyphaga</taxon>
        <taxon>Scarabaeiformia</taxon>
        <taxon>Scarabaeidae</taxon>
        <taxon>Rutelinae</taxon>
        <taxon>Popillia</taxon>
    </lineage>
</organism>
<comment type="caution">
    <text evidence="1">The sequence shown here is derived from an EMBL/GenBank/DDBJ whole genome shotgun (WGS) entry which is preliminary data.</text>
</comment>
<sequence>MAASYLTNAPRLKGRENFDEWSFAIENFMILEGLKGCIEGRVCRDVTVLEDLESDKELQVEISSGIFNCNEIPVLLDPVGATEEEIHEEEMHEEEIHEEDINDDDYIPRCSWEATENRNTCGDIKKRQLCRKSCPYTNAMKGIEEVDDLTKLHEKSDKTSEEELKKLMT</sequence>
<protein>
    <submittedName>
        <fullName evidence="1">Uncharacterized protein</fullName>
    </submittedName>
</protein>
<keyword evidence="2" id="KW-1185">Reference proteome</keyword>
<dbReference type="Proteomes" id="UP001458880">
    <property type="component" value="Unassembled WGS sequence"/>
</dbReference>
<proteinExistence type="predicted"/>
<gene>
    <name evidence="1" type="ORF">QE152_g12551</name>
</gene>